<sequence length="88" mass="9103">MPAAQGELFAAYRCGLASTFHAKATTVTLDVSPQPASRPLTDTAPEIGGPSLSAAAARRVSPIERVDVTCGTYHLIRDIPLPGNRSGG</sequence>
<accession>A0A285EIS1</accession>
<dbReference type="EMBL" id="OBDO01000009">
    <property type="protein sequence ID" value="SNX98094.1"/>
    <property type="molecule type" value="Genomic_DNA"/>
</dbReference>
<name>A0A285EIS1_9ACTN</name>
<evidence type="ECO:0000313" key="1">
    <source>
        <dbReference type="EMBL" id="SNX98094.1"/>
    </source>
</evidence>
<reference evidence="1 2" key="1">
    <citation type="submission" date="2017-09" db="EMBL/GenBank/DDBJ databases">
        <authorList>
            <person name="Ehlers B."/>
            <person name="Leendertz F.H."/>
        </authorList>
    </citation>
    <scope>NUCLEOTIDE SEQUENCE [LARGE SCALE GENOMIC DNA]</scope>
    <source>
        <strain evidence="1 2">DSM 46844</strain>
    </source>
</reference>
<organism evidence="1 2">
    <name type="scientific">Geodermatophilus sabuli</name>
    <dbReference type="NCBI Taxonomy" id="1564158"/>
    <lineage>
        <taxon>Bacteria</taxon>
        <taxon>Bacillati</taxon>
        <taxon>Actinomycetota</taxon>
        <taxon>Actinomycetes</taxon>
        <taxon>Geodermatophilales</taxon>
        <taxon>Geodermatophilaceae</taxon>
        <taxon>Geodermatophilus</taxon>
    </lineage>
</organism>
<dbReference type="Proteomes" id="UP000219514">
    <property type="component" value="Unassembled WGS sequence"/>
</dbReference>
<keyword evidence="2" id="KW-1185">Reference proteome</keyword>
<protein>
    <submittedName>
        <fullName evidence="1">Uncharacterized protein</fullName>
    </submittedName>
</protein>
<dbReference type="RefSeq" id="WP_221200611.1">
    <property type="nucleotide sequence ID" value="NZ_JACHXB010000001.1"/>
</dbReference>
<proteinExistence type="predicted"/>
<evidence type="ECO:0000313" key="2">
    <source>
        <dbReference type="Proteomes" id="UP000219514"/>
    </source>
</evidence>
<dbReference type="AlphaFoldDB" id="A0A285EIS1"/>
<gene>
    <name evidence="1" type="ORF">SAMN06893097_109174</name>
</gene>